<feature type="transmembrane region" description="Helical" evidence="8">
    <location>
        <begin position="492"/>
        <end position="511"/>
    </location>
</feature>
<evidence type="ECO:0000256" key="7">
    <source>
        <dbReference type="SAM" id="MobiDB-lite"/>
    </source>
</evidence>
<feature type="transmembrane region" description="Helical" evidence="8">
    <location>
        <begin position="523"/>
        <end position="541"/>
    </location>
</feature>
<comment type="caution">
    <text evidence="10">The sequence shown here is derived from an EMBL/GenBank/DDBJ whole genome shotgun (WGS) entry which is preliminary data.</text>
</comment>
<evidence type="ECO:0000256" key="3">
    <source>
        <dbReference type="ARBA" id="ARBA00022475"/>
    </source>
</evidence>
<organism evidence="10 11">
    <name type="scientific">Yaniella flava</name>
    <dbReference type="NCBI Taxonomy" id="287930"/>
    <lineage>
        <taxon>Bacteria</taxon>
        <taxon>Bacillati</taxon>
        <taxon>Actinomycetota</taxon>
        <taxon>Actinomycetes</taxon>
        <taxon>Micrococcales</taxon>
        <taxon>Micrococcaceae</taxon>
        <taxon>Yaniella</taxon>
    </lineage>
</organism>
<feature type="transmembrane region" description="Helical" evidence="8">
    <location>
        <begin position="90"/>
        <end position="113"/>
    </location>
</feature>
<feature type="domain" description="CstA N-terminal" evidence="9">
    <location>
        <begin position="368"/>
        <end position="509"/>
    </location>
</feature>
<dbReference type="Proteomes" id="UP001501461">
    <property type="component" value="Unassembled WGS sequence"/>
</dbReference>
<accession>A0ABN2UZF2</accession>
<feature type="transmembrane region" description="Helical" evidence="8">
    <location>
        <begin position="165"/>
        <end position="184"/>
    </location>
</feature>
<evidence type="ECO:0000313" key="11">
    <source>
        <dbReference type="Proteomes" id="UP001501461"/>
    </source>
</evidence>
<feature type="transmembrane region" description="Helical" evidence="8">
    <location>
        <begin position="134"/>
        <end position="159"/>
    </location>
</feature>
<evidence type="ECO:0000259" key="9">
    <source>
        <dbReference type="Pfam" id="PF02554"/>
    </source>
</evidence>
<feature type="transmembrane region" description="Helical" evidence="8">
    <location>
        <begin position="293"/>
        <end position="309"/>
    </location>
</feature>
<feature type="transmembrane region" description="Helical" evidence="8">
    <location>
        <begin position="191"/>
        <end position="215"/>
    </location>
</feature>
<evidence type="ECO:0000256" key="4">
    <source>
        <dbReference type="ARBA" id="ARBA00022692"/>
    </source>
</evidence>
<comment type="similarity">
    <text evidence="2">Belongs to the peptide transporter carbon starvation (CstA) (TC 2.A.114) family.</text>
</comment>
<dbReference type="InterPro" id="IPR051605">
    <property type="entry name" value="CstA"/>
</dbReference>
<evidence type="ECO:0000313" key="10">
    <source>
        <dbReference type="EMBL" id="GAA2046713.1"/>
    </source>
</evidence>
<evidence type="ECO:0000256" key="2">
    <source>
        <dbReference type="ARBA" id="ARBA00007755"/>
    </source>
</evidence>
<dbReference type="RefSeq" id="WP_343960186.1">
    <property type="nucleotide sequence ID" value="NZ_BAAAMN010000072.1"/>
</dbReference>
<keyword evidence="3" id="KW-1003">Cell membrane</keyword>
<protein>
    <submittedName>
        <fullName evidence="10">Carbon starvation protein A</fullName>
    </submittedName>
</protein>
<feature type="transmembrane region" description="Helical" evidence="8">
    <location>
        <begin position="435"/>
        <end position="454"/>
    </location>
</feature>
<feature type="transmembrane region" description="Helical" evidence="8">
    <location>
        <begin position="6"/>
        <end position="25"/>
    </location>
</feature>
<keyword evidence="6 8" id="KW-0472">Membrane</keyword>
<gene>
    <name evidence="10" type="ORF">GCM10009720_29580</name>
</gene>
<dbReference type="EMBL" id="BAAAMN010000072">
    <property type="protein sequence ID" value="GAA2046713.1"/>
    <property type="molecule type" value="Genomic_DNA"/>
</dbReference>
<dbReference type="PANTHER" id="PTHR30252:SF0">
    <property type="entry name" value="PEPTIDE TRANSPORTER CSTA"/>
    <property type="match status" value="1"/>
</dbReference>
<comment type="subcellular location">
    <subcellularLocation>
        <location evidence="1">Cell membrane</location>
        <topology evidence="1">Multi-pass membrane protein</topology>
    </subcellularLocation>
</comment>
<dbReference type="Pfam" id="PF02554">
    <property type="entry name" value="CstA"/>
    <property type="match status" value="2"/>
</dbReference>
<keyword evidence="5 8" id="KW-1133">Transmembrane helix</keyword>
<feature type="transmembrane region" description="Helical" evidence="8">
    <location>
        <begin position="66"/>
        <end position="84"/>
    </location>
</feature>
<feature type="domain" description="CstA N-terminal" evidence="9">
    <location>
        <begin position="6"/>
        <end position="351"/>
    </location>
</feature>
<feature type="transmembrane region" description="Helical" evidence="8">
    <location>
        <begin position="254"/>
        <end position="273"/>
    </location>
</feature>
<feature type="transmembrane region" description="Helical" evidence="8">
    <location>
        <begin position="330"/>
        <end position="354"/>
    </location>
</feature>
<feature type="transmembrane region" description="Helical" evidence="8">
    <location>
        <begin position="227"/>
        <end position="247"/>
    </location>
</feature>
<keyword evidence="4 8" id="KW-0812">Transmembrane</keyword>
<evidence type="ECO:0000256" key="6">
    <source>
        <dbReference type="ARBA" id="ARBA00023136"/>
    </source>
</evidence>
<feature type="transmembrane region" description="Helical" evidence="8">
    <location>
        <begin position="393"/>
        <end position="414"/>
    </location>
</feature>
<name>A0ABN2UZF2_9MICC</name>
<sequence length="576" mass="61828">MNEGPNALLLAVIGVIIMIAGYFLYSKYLSKKVFKLNAEFKTPAHAFNDGTDYVPTNKFVLWGHHFTSVAGAAPIVGPAIAVIWGWLPAFLWVVFGTVFFAGMHDLGSLWASARNKGQSLGTLSGRYIGPRGRNLFLVVIFFLLMMVIAAFATVTSGLLVDSPTAVIPTWGALIIAVFVGQAMYRWNWNLPIVTVVGVAALCILVPIGNAFPLAFPEELMGLPAETWWILILFVYGAVASLLPVWVLMQPRDYINGLLLFIGLGILYASFAIATPTVVAPAINENVPADTPSLMPLLFVTIACGAISGFHGTVSSGTTAKQIDRETDGRFVGYFGAVGEGLLALGTIIVVTAGFRTLADWEEIYSSFENGGVEVFVEAGGTLVNQGLGLPESLSSTILATMAVLFAATTMDTAVRLQRYVVQEIGEVFNLRIGMYTATAIAVGVCLALTFSAGADGSGGVLIWPLFGTTNQLLAALTLGIIVVMLMRKGRPYLPALIPMVFVLFVSIYALIIQVGQFYNQGNWLLFGLDIVILIAAVWVMIEASLAMVRARTQQPEPEDDELLTADEKLPVGTPQK</sequence>
<reference evidence="10 11" key="1">
    <citation type="journal article" date="2019" name="Int. J. Syst. Evol. Microbiol.">
        <title>The Global Catalogue of Microorganisms (GCM) 10K type strain sequencing project: providing services to taxonomists for standard genome sequencing and annotation.</title>
        <authorList>
            <consortium name="The Broad Institute Genomics Platform"/>
            <consortium name="The Broad Institute Genome Sequencing Center for Infectious Disease"/>
            <person name="Wu L."/>
            <person name="Ma J."/>
        </authorList>
    </citation>
    <scope>NUCLEOTIDE SEQUENCE [LARGE SCALE GENOMIC DNA]</scope>
    <source>
        <strain evidence="10 11">JCM 13595</strain>
    </source>
</reference>
<feature type="transmembrane region" description="Helical" evidence="8">
    <location>
        <begin position="460"/>
        <end position="485"/>
    </location>
</feature>
<evidence type="ECO:0000256" key="8">
    <source>
        <dbReference type="SAM" id="Phobius"/>
    </source>
</evidence>
<evidence type="ECO:0000256" key="1">
    <source>
        <dbReference type="ARBA" id="ARBA00004651"/>
    </source>
</evidence>
<proteinExistence type="inferred from homology"/>
<dbReference type="PANTHER" id="PTHR30252">
    <property type="entry name" value="INNER MEMBRANE PEPTIDE TRANSPORTER"/>
    <property type="match status" value="1"/>
</dbReference>
<dbReference type="InterPro" id="IPR003706">
    <property type="entry name" value="CstA_N"/>
</dbReference>
<evidence type="ECO:0000256" key="5">
    <source>
        <dbReference type="ARBA" id="ARBA00022989"/>
    </source>
</evidence>
<keyword evidence="11" id="KW-1185">Reference proteome</keyword>
<feature type="region of interest" description="Disordered" evidence="7">
    <location>
        <begin position="554"/>
        <end position="576"/>
    </location>
</feature>